<keyword evidence="1" id="KW-0472">Membrane</keyword>
<feature type="transmembrane region" description="Helical" evidence="1">
    <location>
        <begin position="400"/>
        <end position="422"/>
    </location>
</feature>
<evidence type="ECO:0000313" key="3">
    <source>
        <dbReference type="Proteomes" id="UP001595945"/>
    </source>
</evidence>
<sequence length="433" mass="48351">MPSFRTYRVLFFLSLLVLCAPTAHAWIESSDDISRMNRSGILNYDAPSTNGITVAASDYYGRGRIIAFAPNGSVMYYNRSYSAVADIDRAHRGNQSITYVGKDHSYTGSQCSADKCTLVAIQKVNITTGDSRRLYSVVHPYHPSGSFHDVDRINETHFLFADIMDDSIYIVNTSSGNRTWEWDAEGKYPKSSGGTYGEDWTHLNDVEMVNKTTFMASLRNHDRVVFINRQNGVLRNWTLGEEDNYSILYEQHNPDFIPASKGGPAILVADSENGRVIEYQRKNGNWQESWRWHDTRMQWPRDADRLPNGHTLIADTNGDRLLEVNQQGEIVWSIDYPGPYDVERLSAPAESSAGPSASSVGLTSRTPTSLNKGLAVANYHVKSVVPSLILNATLYALPPWASPVSGMAILTQSLLLVLWIILESGNYIIGIRL</sequence>
<dbReference type="Pfam" id="PF14269">
    <property type="entry name" value="Arylsulfotran_2"/>
    <property type="match status" value="1"/>
</dbReference>
<dbReference type="SUPFAM" id="SSF63829">
    <property type="entry name" value="Calcium-dependent phosphotriesterase"/>
    <property type="match status" value="1"/>
</dbReference>
<evidence type="ECO:0000313" key="2">
    <source>
        <dbReference type="EMBL" id="MFC4826045.1"/>
    </source>
</evidence>
<accession>A0ABD5Q625</accession>
<comment type="caution">
    <text evidence="2">The sequence shown here is derived from an EMBL/GenBank/DDBJ whole genome shotgun (WGS) entry which is preliminary data.</text>
</comment>
<protein>
    <submittedName>
        <fullName evidence="2">Aryl-sulfate sulfotransferase</fullName>
    </submittedName>
</protein>
<keyword evidence="1" id="KW-1133">Transmembrane helix</keyword>
<dbReference type="RefSeq" id="WP_379793659.1">
    <property type="nucleotide sequence ID" value="NZ_JBHSHT010000002.1"/>
</dbReference>
<dbReference type="Proteomes" id="UP001595945">
    <property type="component" value="Unassembled WGS sequence"/>
</dbReference>
<organism evidence="2 3">
    <name type="scientific">Halorussus aquaticus</name>
    <dbReference type="NCBI Taxonomy" id="2953748"/>
    <lineage>
        <taxon>Archaea</taxon>
        <taxon>Methanobacteriati</taxon>
        <taxon>Methanobacteriota</taxon>
        <taxon>Stenosarchaea group</taxon>
        <taxon>Halobacteria</taxon>
        <taxon>Halobacteriales</taxon>
        <taxon>Haladaptataceae</taxon>
        <taxon>Halorussus</taxon>
    </lineage>
</organism>
<dbReference type="EMBL" id="JBHSHT010000002">
    <property type="protein sequence ID" value="MFC4826045.1"/>
    <property type="molecule type" value="Genomic_DNA"/>
</dbReference>
<dbReference type="InterPro" id="IPR011042">
    <property type="entry name" value="6-blade_b-propeller_TolB-like"/>
</dbReference>
<proteinExistence type="predicted"/>
<evidence type="ECO:0000256" key="1">
    <source>
        <dbReference type="SAM" id="Phobius"/>
    </source>
</evidence>
<keyword evidence="3" id="KW-1185">Reference proteome</keyword>
<name>A0ABD5Q625_9EURY</name>
<keyword evidence="1" id="KW-0812">Transmembrane</keyword>
<dbReference type="InterPro" id="IPR039535">
    <property type="entry name" value="ASST-like"/>
</dbReference>
<gene>
    <name evidence="2" type="ORF">ACFO9K_17470</name>
</gene>
<reference evidence="2 3" key="1">
    <citation type="journal article" date="2019" name="Int. J. Syst. Evol. Microbiol.">
        <title>The Global Catalogue of Microorganisms (GCM) 10K type strain sequencing project: providing services to taxonomists for standard genome sequencing and annotation.</title>
        <authorList>
            <consortium name="The Broad Institute Genomics Platform"/>
            <consortium name="The Broad Institute Genome Sequencing Center for Infectious Disease"/>
            <person name="Wu L."/>
            <person name="Ma J."/>
        </authorList>
    </citation>
    <scope>NUCLEOTIDE SEQUENCE [LARGE SCALE GENOMIC DNA]</scope>
    <source>
        <strain evidence="2 3">XZYJ18</strain>
    </source>
</reference>
<dbReference type="AlphaFoldDB" id="A0ABD5Q625"/>
<dbReference type="Gene3D" id="2.120.10.30">
    <property type="entry name" value="TolB, C-terminal domain"/>
    <property type="match status" value="1"/>
</dbReference>